<evidence type="ECO:0000256" key="7">
    <source>
        <dbReference type="HAMAP-Rule" id="MF_01321"/>
    </source>
</evidence>
<dbReference type="Gene3D" id="2.40.270.10">
    <property type="entry name" value="DNA-directed RNA polymerase, subunit 2, domain 6"/>
    <property type="match status" value="1"/>
</dbReference>
<dbReference type="InterPro" id="IPR014724">
    <property type="entry name" value="RNA_pol_RPB2_OB-fold"/>
</dbReference>
<dbReference type="InterPro" id="IPR007121">
    <property type="entry name" value="RNA_pol_bsu_CS"/>
</dbReference>
<evidence type="ECO:0000256" key="1">
    <source>
        <dbReference type="ARBA" id="ARBA00006835"/>
    </source>
</evidence>
<dbReference type="NCBIfam" id="NF001616">
    <property type="entry name" value="PRK00405.1"/>
    <property type="match status" value="1"/>
</dbReference>
<dbReference type="GO" id="GO:0006351">
    <property type="term" value="P:DNA-templated transcription"/>
    <property type="evidence" value="ECO:0007669"/>
    <property type="project" value="UniProtKB-UniRule"/>
</dbReference>
<dbReference type="GO" id="GO:0003899">
    <property type="term" value="F:DNA-directed RNA polymerase activity"/>
    <property type="evidence" value="ECO:0007669"/>
    <property type="project" value="UniProtKB-UniRule"/>
</dbReference>
<keyword evidence="16" id="KW-0934">Plastid</keyword>
<comment type="function">
    <text evidence="7 9">DNA-dependent RNA polymerase catalyzes the transcription of DNA into RNA using the four ribonucleoside triphosphates as substrates.</text>
</comment>
<dbReference type="GeneID" id="29072735"/>
<keyword evidence="17" id="KW-0150">Chloroplast</keyword>
<feature type="domain" description="DNA-directed RNA polymerase beta subunit external 1" evidence="15">
    <location>
        <begin position="481"/>
        <end position="548"/>
    </location>
</feature>
<accession>A0A1C9CAB5</accession>
<dbReference type="CDD" id="cd00653">
    <property type="entry name" value="RNA_pol_B_RPB2"/>
    <property type="match status" value="1"/>
</dbReference>
<reference evidence="17" key="1">
    <citation type="submission" date="2016-11" db="EMBL/GenBank/DDBJ databases">
        <title>Complete Chloroplast Genome of Thorea hispida.</title>
        <authorList>
            <person name="Nan F."/>
            <person name="Xie S."/>
        </authorList>
    </citation>
    <scope>NUCLEOTIDE SEQUENCE</scope>
</reference>
<dbReference type="Pfam" id="PF04563">
    <property type="entry name" value="RNA_pol_Rpb2_1"/>
    <property type="match status" value="1"/>
</dbReference>
<dbReference type="InterPro" id="IPR007642">
    <property type="entry name" value="RNA_pol_Rpb2_2"/>
</dbReference>
<dbReference type="Gene3D" id="2.30.150.10">
    <property type="entry name" value="DNA-directed RNA polymerase, beta subunit, external 1 domain"/>
    <property type="match status" value="1"/>
</dbReference>
<dbReference type="EC" id="2.7.7.6" evidence="7 9"/>
<comment type="similarity">
    <text evidence="1 7 8">Belongs to the RNA polymerase beta chain family.</text>
</comment>
<keyword evidence="3 7" id="KW-0808">Transferase</keyword>
<feature type="domain" description="RNA polymerase Rpb2" evidence="12">
    <location>
        <begin position="146"/>
        <end position="344"/>
    </location>
</feature>
<evidence type="ECO:0000313" key="17">
    <source>
        <dbReference type="EMBL" id="ARX95890.1"/>
    </source>
</evidence>
<dbReference type="PANTHER" id="PTHR20856">
    <property type="entry name" value="DNA-DIRECTED RNA POLYMERASE I SUBUNIT 2"/>
    <property type="match status" value="1"/>
</dbReference>
<organism evidence="16">
    <name type="scientific">Thorea hispida</name>
    <dbReference type="NCBI Taxonomy" id="202687"/>
    <lineage>
        <taxon>Eukaryota</taxon>
        <taxon>Rhodophyta</taxon>
        <taxon>Florideophyceae</taxon>
        <taxon>Nemaliophycidae</taxon>
        <taxon>Thoreales</taxon>
        <taxon>Thoreaceae</taxon>
        <taxon>Thorea</taxon>
    </lineage>
</organism>
<keyword evidence="4 7" id="KW-0548">Nucleotidyltransferase</keyword>
<evidence type="ECO:0000259" key="12">
    <source>
        <dbReference type="Pfam" id="PF04561"/>
    </source>
</evidence>
<dbReference type="Gene3D" id="3.90.1100.10">
    <property type="match status" value="1"/>
</dbReference>
<dbReference type="InterPro" id="IPR007120">
    <property type="entry name" value="DNA-dir_RNAP_su2_dom"/>
</dbReference>
<dbReference type="Gene3D" id="3.90.1800.10">
    <property type="entry name" value="RNA polymerase alpha subunit dimerisation domain"/>
    <property type="match status" value="1"/>
</dbReference>
<dbReference type="PROSITE" id="PS01166">
    <property type="entry name" value="RNA_POL_BETA"/>
    <property type="match status" value="1"/>
</dbReference>
<evidence type="ECO:0000256" key="9">
    <source>
        <dbReference type="RuleBase" id="RU363031"/>
    </source>
</evidence>
<keyword evidence="5 7" id="KW-0804">Transcription</keyword>
<dbReference type="InterPro" id="IPR007644">
    <property type="entry name" value="RNA_pol_bsu_protrusion"/>
</dbReference>
<evidence type="ECO:0000256" key="5">
    <source>
        <dbReference type="ARBA" id="ARBA00023163"/>
    </source>
</evidence>
<dbReference type="Pfam" id="PF00562">
    <property type="entry name" value="RNA_pol_Rpb2_6"/>
    <property type="match status" value="1"/>
</dbReference>
<evidence type="ECO:0000256" key="2">
    <source>
        <dbReference type="ARBA" id="ARBA00022478"/>
    </source>
</evidence>
<dbReference type="AlphaFoldDB" id="A0A1C9CAB5"/>
<proteinExistence type="inferred from homology"/>
<geneLocation type="plastid" evidence="16"/>
<feature type="domain" description="RNA polymerase beta subunit protrusion" evidence="13">
    <location>
        <begin position="69"/>
        <end position="387"/>
    </location>
</feature>
<dbReference type="Gene3D" id="2.40.50.150">
    <property type="match status" value="1"/>
</dbReference>
<dbReference type="GO" id="GO:0000428">
    <property type="term" value="C:DNA-directed RNA polymerase complex"/>
    <property type="evidence" value="ECO:0007669"/>
    <property type="project" value="UniProtKB-KW"/>
</dbReference>
<dbReference type="HAMAP" id="MF_01321">
    <property type="entry name" value="RNApol_bact_RpoB"/>
    <property type="match status" value="1"/>
</dbReference>
<dbReference type="EMBL" id="KX284714">
    <property type="protein sequence ID" value="AOM65330.1"/>
    <property type="molecule type" value="Genomic_DNA"/>
</dbReference>
<dbReference type="InterPro" id="IPR015712">
    <property type="entry name" value="DNA-dir_RNA_pol_su2"/>
</dbReference>
<evidence type="ECO:0000256" key="4">
    <source>
        <dbReference type="ARBA" id="ARBA00022695"/>
    </source>
</evidence>
<feature type="domain" description="RNA polymerase Rpb2" evidence="14">
    <location>
        <begin position="403"/>
        <end position="471"/>
    </location>
</feature>
<evidence type="ECO:0000256" key="6">
    <source>
        <dbReference type="ARBA" id="ARBA00048552"/>
    </source>
</evidence>
<keyword evidence="2 7" id="KW-0240">DNA-directed RNA polymerase</keyword>
<dbReference type="Gene3D" id="2.40.50.100">
    <property type="match status" value="1"/>
</dbReference>
<dbReference type="Pfam" id="PF04561">
    <property type="entry name" value="RNA_pol_Rpb2_2"/>
    <property type="match status" value="1"/>
</dbReference>
<comment type="subunit">
    <text evidence="7">The RNAP catalytic core consists of 2 alpha, 1 beta, 1 beta' and 1 omega subunit. When a sigma factor is associated with the core the holoenzyme is formed, which can initiate transcription.</text>
</comment>
<evidence type="ECO:0000259" key="15">
    <source>
        <dbReference type="Pfam" id="PF10385"/>
    </source>
</evidence>
<evidence type="ECO:0000259" key="10">
    <source>
        <dbReference type="Pfam" id="PF00562"/>
    </source>
</evidence>
<name>A0A1C9CAB5_9FLOR</name>
<feature type="domain" description="RNA polymerase Rpb2" evidence="11">
    <location>
        <begin position="1012"/>
        <end position="1085"/>
    </location>
</feature>
<dbReference type="InterPro" id="IPR019462">
    <property type="entry name" value="DNA-dir_RNA_pol_bsu_external_1"/>
</dbReference>
<dbReference type="Pfam" id="PF04560">
    <property type="entry name" value="RNA_pol_Rpb2_7"/>
    <property type="match status" value="1"/>
</dbReference>
<comment type="catalytic activity">
    <reaction evidence="6 7 9">
        <text>RNA(n) + a ribonucleoside 5'-triphosphate = RNA(n+1) + diphosphate</text>
        <dbReference type="Rhea" id="RHEA:21248"/>
        <dbReference type="Rhea" id="RHEA-COMP:14527"/>
        <dbReference type="Rhea" id="RHEA-COMP:17342"/>
        <dbReference type="ChEBI" id="CHEBI:33019"/>
        <dbReference type="ChEBI" id="CHEBI:61557"/>
        <dbReference type="ChEBI" id="CHEBI:140395"/>
        <dbReference type="EC" id="2.7.7.6"/>
    </reaction>
</comment>
<dbReference type="GO" id="GO:0003677">
    <property type="term" value="F:DNA binding"/>
    <property type="evidence" value="ECO:0007669"/>
    <property type="project" value="UniProtKB-UniRule"/>
</dbReference>
<dbReference type="InterPro" id="IPR037034">
    <property type="entry name" value="RNA_pol_Rpb2_2_sf"/>
</dbReference>
<dbReference type="GO" id="GO:0032549">
    <property type="term" value="F:ribonucleoside binding"/>
    <property type="evidence" value="ECO:0007669"/>
    <property type="project" value="InterPro"/>
</dbReference>
<dbReference type="InterPro" id="IPR007645">
    <property type="entry name" value="RNA_pol_Rpb2_3"/>
</dbReference>
<evidence type="ECO:0000313" key="16">
    <source>
        <dbReference type="EMBL" id="AOM65330.1"/>
    </source>
</evidence>
<dbReference type="InterPro" id="IPR037033">
    <property type="entry name" value="DNA-dir_RNAP_su2_hyb_sf"/>
</dbReference>
<protein>
    <recommendedName>
        <fullName evidence="7 9">DNA-directed RNA polymerase subunit beta</fullName>
        <shortName evidence="7">RNAP subunit beta</shortName>
        <ecNumber evidence="7 9">2.7.7.6</ecNumber>
    </recommendedName>
    <alternativeName>
        <fullName evidence="7">RNA polymerase subunit beta</fullName>
    </alternativeName>
    <alternativeName>
        <fullName evidence="7">Transcriptase subunit beta</fullName>
    </alternativeName>
</protein>
<feature type="domain" description="DNA-directed RNA polymerase subunit 2 hybrid-binding" evidence="10">
    <location>
        <begin position="610"/>
        <end position="1010"/>
    </location>
</feature>
<evidence type="ECO:0000259" key="13">
    <source>
        <dbReference type="Pfam" id="PF04563"/>
    </source>
</evidence>
<evidence type="ECO:0000259" key="14">
    <source>
        <dbReference type="Pfam" id="PF04565"/>
    </source>
</evidence>
<evidence type="ECO:0000259" key="11">
    <source>
        <dbReference type="Pfam" id="PF04560"/>
    </source>
</evidence>
<dbReference type="SUPFAM" id="SSF64484">
    <property type="entry name" value="beta and beta-prime subunits of DNA dependent RNA-polymerase"/>
    <property type="match status" value="1"/>
</dbReference>
<dbReference type="Pfam" id="PF04565">
    <property type="entry name" value="RNA_pol_Rpb2_3"/>
    <property type="match status" value="1"/>
</dbReference>
<dbReference type="EMBL" id="KY083065">
    <property type="protein sequence ID" value="ARX95890.1"/>
    <property type="molecule type" value="Genomic_DNA"/>
</dbReference>
<evidence type="ECO:0000256" key="3">
    <source>
        <dbReference type="ARBA" id="ARBA00022679"/>
    </source>
</evidence>
<reference evidence="16" key="2">
    <citation type="journal article" date="2018" name="PLoS ONE">
        <title>Plastid genome analysis of three Nemaliophycidae red algal species suggests environmental adaptation for iron limited habitats.</title>
        <authorList>
            <person name="Cho C.H."/>
            <person name="Choi J.W."/>
            <person name="Lam D.W."/>
            <person name="Kim K.M."/>
            <person name="Yoon H.S."/>
        </authorList>
    </citation>
    <scope>NUCLEOTIDE SEQUENCE</scope>
</reference>
<dbReference type="InterPro" id="IPR042107">
    <property type="entry name" value="DNA-dir_RNA_pol_bsu_ext_1_sf"/>
</dbReference>
<comment type="subunit">
    <text evidence="9">In plastids the minimal PEP RNA polymerase catalytic core is composed of four subunits: alpha, beta, beta', and beta''. When a (nuclear-encoded) sigma factor is associated with the core the holoenzyme is formed, which can initiate transcription.</text>
</comment>
<sequence>MLFKKKLPIHSTFLDLVDIQTNSFRWFLSEGLADVLDFFPLITDPTGKLELQLIGKEYKLMFPRYSVRKAKSRDRTYCAQIYIPAKLTRKDKSIKLLNQTSPNNNHIILKKYKKRPIFMGDLPLMTNRGTFIISGIERVIINQIVRSPGIFYKKEFDKYDKQVFSANLISNRGSWLKFEIDAKSQIWVRIDKNHKINAYIFLRAIGLSQYEIKKNLGTYNFLLDASILYENKELYKEIGKSSVENVTDEEALIILYSKLRPNEPATISVAQQMLYSRFFDPKRYDLGEVGRHKINKKLGLDIPNSFRVLCPQDILAAIDYLINLKEQNLGMFDDIDHLGNRRVRSVGELLQNQIRIGLNRLERIIRERMIICDLESLSLFNLINAKPLISSIKEFFSSSQLSQFMDQTNPLAELTHKRRISALGPGGLNKDRAGFAVRDLHPSHYGRICPIETPEGPNAGLIGSLSIYARINTYGFIESPYWKVSQGKVLRSINPIFLTADREDDFRIAPADISITKEDHIYGSIIPIRYRQEFLNTSPALVDYIAISPIQVISVATSLIPFLEHDDANRALMGSNMQRQAVPLLYTEKPIVGTGLEAKIARDSGIMIVSRNTGIVNYVSATKIGIQDNTGNTYHYRLKKYYRSNQDTCINQRPIVWAGENIKVGQIIADGASTDSGEIALGRNILVAYMPWEGYNYEDAFLISDRLVYEDIYTSIHIERYEIECRQTKLGLEEITRDIPNIGEASIAQLDQNGIITIGSWVEAGDILVGKITPKGESDQLPEGKLLRAIFGEKSRDVKDTSLRLPNAAKGRIVNIRIFTRQKGDELPPGTDAIVRVYVAQKRKIQVGDKMAGRHGNKGIISCILPQQDMPYLPDGTPVDIVLNPLGVPSRMNLGQLFECLLGLAGDYLNKRFKIVPFDEMYGVEASRALVNYKLQEASQYSDKEWLFASHHPGKIRLFDGQTGELFDNPVTVGKAYMLKLVHLVDDKIHARSTGPYSLVTQQPLGGRAQHGGQRLGEMEVWALEAFGAAYTLQELLTVKSDDMQGRNEALNAIVKGKPIPRPGTPESFRVLIRELQSLGLDIAAHKIELLKNGKKLGIEIDLMSNNNNSKSFLTSYSTTFNSQNQQNEE</sequence>
<dbReference type="InterPro" id="IPR010243">
    <property type="entry name" value="RNA_pol_bsu_bac"/>
</dbReference>
<dbReference type="Pfam" id="PF10385">
    <property type="entry name" value="RNA_pol_Rpb2_45"/>
    <property type="match status" value="1"/>
</dbReference>
<dbReference type="InterPro" id="IPR007641">
    <property type="entry name" value="RNA_pol_Rpb2_7"/>
</dbReference>
<dbReference type="RefSeq" id="YP_009296395.1">
    <property type="nucleotide sequence ID" value="NC_031171.1"/>
</dbReference>
<dbReference type="Gene3D" id="3.90.1110.10">
    <property type="entry name" value="RNA polymerase Rpb2, domain 2"/>
    <property type="match status" value="1"/>
</dbReference>
<evidence type="ECO:0000256" key="8">
    <source>
        <dbReference type="RuleBase" id="RU000434"/>
    </source>
</evidence>
<gene>
    <name evidence="7 16" type="primary">rpoB</name>
    <name evidence="16" type="ORF">Thor_038</name>
</gene>
<dbReference type="NCBIfam" id="TIGR02013">
    <property type="entry name" value="rpoB"/>
    <property type="match status" value="1"/>
</dbReference>